<reference evidence="2" key="1">
    <citation type="submission" date="2019-12" db="EMBL/GenBank/DDBJ databases">
        <title>An insight into the sialome of adult female Ixodes ricinus ticks feeding for 6 days.</title>
        <authorList>
            <person name="Perner J."/>
            <person name="Ribeiro J.M.C."/>
        </authorList>
    </citation>
    <scope>NUCLEOTIDE SEQUENCE</scope>
    <source>
        <strain evidence="2">Semi-engorged</strain>
        <tissue evidence="2">Salivary glands</tissue>
    </source>
</reference>
<accession>A0A6B0U469</accession>
<dbReference type="EMBL" id="GIFC01001954">
    <property type="protein sequence ID" value="MXU84037.1"/>
    <property type="molecule type" value="Transcribed_RNA"/>
</dbReference>
<evidence type="ECO:0000256" key="1">
    <source>
        <dbReference type="SAM" id="SignalP"/>
    </source>
</evidence>
<sequence>MPGVRCTLSLERFVPLCLSFSLCSWVLSVSLPGPVVGRRESRVFQRCLVRFERCCSLLLVRHFFSGCFDRLAAPHEQG</sequence>
<feature type="signal peptide" evidence="1">
    <location>
        <begin position="1"/>
        <end position="37"/>
    </location>
</feature>
<protein>
    <submittedName>
        <fullName evidence="2">Putative secreted protein</fullName>
    </submittedName>
</protein>
<feature type="chain" id="PRO_5025347145" evidence="1">
    <location>
        <begin position="38"/>
        <end position="78"/>
    </location>
</feature>
<dbReference type="AlphaFoldDB" id="A0A6B0U469"/>
<name>A0A6B0U469_IXORI</name>
<evidence type="ECO:0000313" key="2">
    <source>
        <dbReference type="EMBL" id="MXU84037.1"/>
    </source>
</evidence>
<organism evidence="2">
    <name type="scientific">Ixodes ricinus</name>
    <name type="common">Common tick</name>
    <name type="synonym">Acarus ricinus</name>
    <dbReference type="NCBI Taxonomy" id="34613"/>
    <lineage>
        <taxon>Eukaryota</taxon>
        <taxon>Metazoa</taxon>
        <taxon>Ecdysozoa</taxon>
        <taxon>Arthropoda</taxon>
        <taxon>Chelicerata</taxon>
        <taxon>Arachnida</taxon>
        <taxon>Acari</taxon>
        <taxon>Parasitiformes</taxon>
        <taxon>Ixodida</taxon>
        <taxon>Ixodoidea</taxon>
        <taxon>Ixodidae</taxon>
        <taxon>Ixodinae</taxon>
        <taxon>Ixodes</taxon>
    </lineage>
</organism>
<proteinExistence type="predicted"/>
<keyword evidence="1" id="KW-0732">Signal</keyword>